<name>A0ABM8YTN9_9BACI</name>
<dbReference type="InterPro" id="IPR002197">
    <property type="entry name" value="HTH_Fis"/>
</dbReference>
<dbReference type="InterPro" id="IPR013767">
    <property type="entry name" value="PAS_fold"/>
</dbReference>
<reference evidence="8 9" key="1">
    <citation type="submission" date="2021-10" db="EMBL/GenBank/DDBJ databases">
        <authorList>
            <person name="Criscuolo A."/>
        </authorList>
    </citation>
    <scope>NUCLEOTIDE SEQUENCE [LARGE SCALE GENOMIC DNA]</scope>
    <source>
        <strain evidence="9">CIP 111883</strain>
    </source>
</reference>
<evidence type="ECO:0000259" key="6">
    <source>
        <dbReference type="PROSITE" id="PS50045"/>
    </source>
</evidence>
<dbReference type="Proteomes" id="UP000789833">
    <property type="component" value="Unassembled WGS sequence"/>
</dbReference>
<keyword evidence="1" id="KW-0547">Nucleotide-binding</keyword>
<dbReference type="PRINTS" id="PR01590">
    <property type="entry name" value="HTHFIS"/>
</dbReference>
<keyword evidence="3" id="KW-0805">Transcription regulation</keyword>
<feature type="domain" description="Sigma-54 factor interaction" evidence="6">
    <location>
        <begin position="299"/>
        <end position="529"/>
    </location>
</feature>
<dbReference type="InterPro" id="IPR002078">
    <property type="entry name" value="Sigma_54_int"/>
</dbReference>
<dbReference type="InterPro" id="IPR035965">
    <property type="entry name" value="PAS-like_dom_sf"/>
</dbReference>
<dbReference type="InterPro" id="IPR009057">
    <property type="entry name" value="Homeodomain-like_sf"/>
</dbReference>
<dbReference type="PROSITE" id="PS00688">
    <property type="entry name" value="SIGMA54_INTERACT_3"/>
    <property type="match status" value="1"/>
</dbReference>
<dbReference type="InterPro" id="IPR025943">
    <property type="entry name" value="Sigma_54_int_dom_ATP-bd_2"/>
</dbReference>
<dbReference type="SUPFAM" id="SSF46689">
    <property type="entry name" value="Homeodomain-like"/>
    <property type="match status" value="1"/>
</dbReference>
<gene>
    <name evidence="8" type="primary">norR_6</name>
    <name evidence="8" type="ORF">BACCIP111883_04125</name>
</gene>
<dbReference type="InterPro" id="IPR025944">
    <property type="entry name" value="Sigma_54_int_dom_CS"/>
</dbReference>
<dbReference type="EMBL" id="CAKJTJ010000043">
    <property type="protein sequence ID" value="CAG9623324.1"/>
    <property type="molecule type" value="Genomic_DNA"/>
</dbReference>
<evidence type="ECO:0000256" key="4">
    <source>
        <dbReference type="ARBA" id="ARBA00023125"/>
    </source>
</evidence>
<dbReference type="Pfam" id="PF00158">
    <property type="entry name" value="Sigma54_activat"/>
    <property type="match status" value="1"/>
</dbReference>
<proteinExistence type="predicted"/>
<dbReference type="PROSITE" id="PS50045">
    <property type="entry name" value="SIGMA54_INTERACT_4"/>
    <property type="match status" value="1"/>
</dbReference>
<dbReference type="SUPFAM" id="SSF52540">
    <property type="entry name" value="P-loop containing nucleoside triphosphate hydrolases"/>
    <property type="match status" value="1"/>
</dbReference>
<dbReference type="SUPFAM" id="SSF55785">
    <property type="entry name" value="PYP-like sensor domain (PAS domain)"/>
    <property type="match status" value="1"/>
</dbReference>
<dbReference type="Pfam" id="PF25601">
    <property type="entry name" value="AAA_lid_14"/>
    <property type="match status" value="1"/>
</dbReference>
<dbReference type="Pfam" id="PF00989">
    <property type="entry name" value="PAS"/>
    <property type="match status" value="1"/>
</dbReference>
<dbReference type="Gene3D" id="3.30.450.20">
    <property type="entry name" value="PAS domain"/>
    <property type="match status" value="1"/>
</dbReference>
<dbReference type="InterPro" id="IPR027417">
    <property type="entry name" value="P-loop_NTPase"/>
</dbReference>
<protein>
    <submittedName>
        <fullName evidence="8">Anaerobic nitric oxide reductase transcription regulator NorR</fullName>
    </submittedName>
</protein>
<sequence length="599" mass="68084">MIAIYKLEKSLVDKISILLLEYHISPTYFSSISALSKQSEKPLIIIAPLAYKKELECLSIPILPLTIHLEDVEKRIERNEEKLYFMGSDEEIRSLSGELKLKNIHCNMMLININEMQNNSGVSYLLPIWYKEDHLHTQSVYYVEPSLSTLSSIVNQAVTLLDSIEKLLHKKFEVEAIVTSSHDGIVAVDKQGTITLVNDIAKTMLGFEGQKMVGRKINDYIPHSDMLRILETGKSEQGDFTILQDKQVVVNRRPVLLNDKTVGAVSTIKYFSNIKSVELKLRKMLHQSGLEAKYSLGSIIGKSRSITRVKEQAKVFALTDATVLITGKSGTGKELFAQGIHLESNRKHGPFVAVNCAALPESLLESELFGYEEGSFTGAKKGGKAGLFEQAHGGTLFLDEIGEMPPRIQALLLRILQEKTVRRIGGERVTPIDVRILTATNRDLEEEMDSGNFREDLYYRINVLLLEIPPLQDRKEDIPPLVQHMVHQLNEKKEKKIEEVGEEVYSALMEHHWPGNIRELRNVVERMVLLENGSRLSRSNLLLPKKRMVVGSQDVTIKESEKDTIRFTLEKYQFNKTKTAKYLGIDRSTLWRKIREYNL</sequence>
<dbReference type="PROSITE" id="PS50112">
    <property type="entry name" value="PAS"/>
    <property type="match status" value="1"/>
</dbReference>
<dbReference type="Gene3D" id="1.10.8.60">
    <property type="match status" value="1"/>
</dbReference>
<dbReference type="PANTHER" id="PTHR32071">
    <property type="entry name" value="TRANSCRIPTIONAL REGULATORY PROTEIN"/>
    <property type="match status" value="1"/>
</dbReference>
<dbReference type="Pfam" id="PF02954">
    <property type="entry name" value="HTH_8"/>
    <property type="match status" value="1"/>
</dbReference>
<keyword evidence="4" id="KW-0238">DNA-binding</keyword>
<organism evidence="8 9">
    <name type="scientific">Sutcliffiella rhizosphaerae</name>
    <dbReference type="NCBI Taxonomy" id="2880967"/>
    <lineage>
        <taxon>Bacteria</taxon>
        <taxon>Bacillati</taxon>
        <taxon>Bacillota</taxon>
        <taxon>Bacilli</taxon>
        <taxon>Bacillales</taxon>
        <taxon>Bacillaceae</taxon>
        <taxon>Sutcliffiella</taxon>
    </lineage>
</organism>
<dbReference type="CDD" id="cd00009">
    <property type="entry name" value="AAA"/>
    <property type="match status" value="1"/>
</dbReference>
<evidence type="ECO:0000256" key="1">
    <source>
        <dbReference type="ARBA" id="ARBA00022741"/>
    </source>
</evidence>
<dbReference type="NCBIfam" id="TIGR00229">
    <property type="entry name" value="sensory_box"/>
    <property type="match status" value="1"/>
</dbReference>
<evidence type="ECO:0000256" key="2">
    <source>
        <dbReference type="ARBA" id="ARBA00022840"/>
    </source>
</evidence>
<dbReference type="CDD" id="cd00130">
    <property type="entry name" value="PAS"/>
    <property type="match status" value="1"/>
</dbReference>
<dbReference type="PROSITE" id="PS00676">
    <property type="entry name" value="SIGMA54_INTERACT_2"/>
    <property type="match status" value="1"/>
</dbReference>
<dbReference type="SMART" id="SM00382">
    <property type="entry name" value="AAA"/>
    <property type="match status" value="1"/>
</dbReference>
<evidence type="ECO:0000313" key="9">
    <source>
        <dbReference type="Proteomes" id="UP000789833"/>
    </source>
</evidence>
<dbReference type="SMART" id="SM00091">
    <property type="entry name" value="PAS"/>
    <property type="match status" value="1"/>
</dbReference>
<keyword evidence="9" id="KW-1185">Reference proteome</keyword>
<dbReference type="InterPro" id="IPR000014">
    <property type="entry name" value="PAS"/>
</dbReference>
<evidence type="ECO:0000256" key="5">
    <source>
        <dbReference type="ARBA" id="ARBA00023163"/>
    </source>
</evidence>
<evidence type="ECO:0000259" key="7">
    <source>
        <dbReference type="PROSITE" id="PS50112"/>
    </source>
</evidence>
<evidence type="ECO:0000256" key="3">
    <source>
        <dbReference type="ARBA" id="ARBA00023015"/>
    </source>
</evidence>
<dbReference type="Gene3D" id="3.40.50.300">
    <property type="entry name" value="P-loop containing nucleotide triphosphate hydrolases"/>
    <property type="match status" value="1"/>
</dbReference>
<comment type="caution">
    <text evidence="8">The sequence shown here is derived from an EMBL/GenBank/DDBJ whole genome shotgun (WGS) entry which is preliminary data.</text>
</comment>
<keyword evidence="2" id="KW-0067">ATP-binding</keyword>
<dbReference type="InterPro" id="IPR003593">
    <property type="entry name" value="AAA+_ATPase"/>
</dbReference>
<evidence type="ECO:0000313" key="8">
    <source>
        <dbReference type="EMBL" id="CAG9623324.1"/>
    </source>
</evidence>
<accession>A0ABM8YTN9</accession>
<dbReference type="InterPro" id="IPR058031">
    <property type="entry name" value="AAA_lid_NorR"/>
</dbReference>
<feature type="domain" description="PAS" evidence="7">
    <location>
        <begin position="170"/>
        <end position="225"/>
    </location>
</feature>
<dbReference type="PANTHER" id="PTHR32071:SF57">
    <property type="entry name" value="C4-DICARBOXYLATE TRANSPORT TRANSCRIPTIONAL REGULATORY PROTEIN DCTD"/>
    <property type="match status" value="1"/>
</dbReference>
<keyword evidence="5" id="KW-0804">Transcription</keyword>
<dbReference type="Gene3D" id="1.10.10.60">
    <property type="entry name" value="Homeodomain-like"/>
    <property type="match status" value="1"/>
</dbReference>